<name>A0A7C1RCD8_UNCAE</name>
<dbReference type="Pfam" id="PF03599">
    <property type="entry name" value="CdhD"/>
    <property type="match status" value="1"/>
</dbReference>
<dbReference type="Proteomes" id="UP000885667">
    <property type="component" value="Unassembled WGS sequence"/>
</dbReference>
<evidence type="ECO:0000259" key="1">
    <source>
        <dbReference type="Pfam" id="PF03599"/>
    </source>
</evidence>
<dbReference type="InterPro" id="IPR016041">
    <property type="entry name" value="Ac-CoA_synth_d_su_TIM-brl"/>
</dbReference>
<sequence>YICKYGSIVVIEGRKKWQLLPMLTVRQNIYTDPQVPNAVEAKLYEIGQVTPDSPVIVTTNFSLTYFTVEGEVANSKIPTYISVVETEGLGVLNAYAGDKWSAEKIGKTLETQKVKDRITHNKVIIPGLVAVFRAELEDDFGWKVLVGPEEAARIPTFLRKEWKTG</sequence>
<comment type="caution">
    <text evidence="2">The sequence shown here is derived from an EMBL/GenBank/DDBJ whole genome shotgun (WGS) entry which is preliminary data.</text>
</comment>
<protein>
    <submittedName>
        <fullName evidence="2">Acetyl-CoA decarbonylase/synthase complex subunit gamma</fullName>
    </submittedName>
</protein>
<organism evidence="2">
    <name type="scientific">Aerophobetes bacterium</name>
    <dbReference type="NCBI Taxonomy" id="2030807"/>
    <lineage>
        <taxon>Bacteria</taxon>
        <taxon>Candidatus Aerophobota</taxon>
    </lineage>
</organism>
<dbReference type="InterPro" id="IPR011005">
    <property type="entry name" value="Dihydropteroate_synth-like_sf"/>
</dbReference>
<dbReference type="Gene3D" id="3.20.20.20">
    <property type="entry name" value="Dihydropteroate synthase-like"/>
    <property type="match status" value="1"/>
</dbReference>
<dbReference type="AlphaFoldDB" id="A0A7C1RCD8"/>
<accession>A0A7C1RCD8</accession>
<evidence type="ECO:0000313" key="2">
    <source>
        <dbReference type="EMBL" id="HDZ50065.1"/>
    </source>
</evidence>
<feature type="non-terminal residue" evidence="2">
    <location>
        <position position="1"/>
    </location>
</feature>
<dbReference type="EMBL" id="DRFT01000175">
    <property type="protein sequence ID" value="HDZ50065.1"/>
    <property type="molecule type" value="Genomic_DNA"/>
</dbReference>
<proteinExistence type="predicted"/>
<dbReference type="Gene3D" id="3.40.50.11600">
    <property type="match status" value="1"/>
</dbReference>
<feature type="domain" description="CO dehydrogenase/acetyl-CoA synthase delta subunit TIM barrel" evidence="1">
    <location>
        <begin position="1"/>
        <end position="157"/>
    </location>
</feature>
<reference evidence="2" key="1">
    <citation type="journal article" date="2020" name="mSystems">
        <title>Genome- and Community-Level Interaction Insights into Carbon Utilization and Element Cycling Functions of Hydrothermarchaeota in Hydrothermal Sediment.</title>
        <authorList>
            <person name="Zhou Z."/>
            <person name="Liu Y."/>
            <person name="Xu W."/>
            <person name="Pan J."/>
            <person name="Luo Z.H."/>
            <person name="Li M."/>
        </authorList>
    </citation>
    <scope>NUCLEOTIDE SEQUENCE [LARGE SCALE GENOMIC DNA]</scope>
    <source>
        <strain evidence="2">HyVt-329</strain>
    </source>
</reference>
<gene>
    <name evidence="2" type="ORF">ENH69_02465</name>
</gene>